<reference evidence="3 4" key="1">
    <citation type="submission" date="2024-06" db="EMBL/GenBank/DDBJ databases">
        <title>The Natural Products Discovery Center: Release of the First 8490 Sequenced Strains for Exploring Actinobacteria Biosynthetic Diversity.</title>
        <authorList>
            <person name="Kalkreuter E."/>
            <person name="Kautsar S.A."/>
            <person name="Yang D."/>
            <person name="Bader C.D."/>
            <person name="Teijaro C.N."/>
            <person name="Fluegel L."/>
            <person name="Davis C.M."/>
            <person name="Simpson J.R."/>
            <person name="Lauterbach L."/>
            <person name="Steele A.D."/>
            <person name="Gui C."/>
            <person name="Meng S."/>
            <person name="Li G."/>
            <person name="Viehrig K."/>
            <person name="Ye F."/>
            <person name="Su P."/>
            <person name="Kiefer A.F."/>
            <person name="Nichols A."/>
            <person name="Cepeda A.J."/>
            <person name="Yan W."/>
            <person name="Fan B."/>
            <person name="Jiang Y."/>
            <person name="Adhikari A."/>
            <person name="Zheng C.-J."/>
            <person name="Schuster L."/>
            <person name="Cowan T.M."/>
            <person name="Smanski M.J."/>
            <person name="Chevrette M.G."/>
            <person name="De Carvalho L.P.S."/>
            <person name="Shen B."/>
        </authorList>
    </citation>
    <scope>NUCLEOTIDE SEQUENCE [LARGE SCALE GENOMIC DNA]</scope>
    <source>
        <strain evidence="3 4">NPDC047833</strain>
    </source>
</reference>
<feature type="region of interest" description="Disordered" evidence="1">
    <location>
        <begin position="597"/>
        <end position="618"/>
    </location>
</feature>
<dbReference type="PROSITE" id="PS51664">
    <property type="entry name" value="YCAO"/>
    <property type="match status" value="1"/>
</dbReference>
<sequence>MTTTRPPATPAVHVLSGPPGEEDIRRIEAETAAGHTAVPLWWEPGRIVVGPAMDPRVPGCLRCFVTRCTGCRPEAYPRIAERVRDGSVRFADRHALLPAVTDALVQQCLARDARERRPHRAFLTLTLRDLTVKTGRFLPDPLCPACSDLPDDTPLPGAEFDLPLPKTTRDRYRAGDLLADAEHLRDLYVDEDAGLVRRLRRSAHGLFPTATAPTGLRVTTSQEIGFGRQTNYLAAEVTALAEGLERAGGVQPGGRRTVTHGSWAELRADAVDPRVFGLHDPEQYLIDGFPFQEFTEDLELSWVWGRSLGRDRPVLVPECLAYYEPLYRPTGGPALAYEISNGCALGASLTEAALHGVFEVAERDAFLLTWYRRSAPVEVTLDPRRDAELALMVERIEWLSGYRIRLYDITNDLGIPAVWVLAVDERRRPGQPRALCAGGAHLDLRKAFCSALLELAPFTAEFPPAYRSQRHRIAAMLEDPGKVRHMEDHRLLYCAPEAFDRLEFLLRPRDRMPLDRAAARHLPPDRYADLRQDLADVTSRVEAAGLDVLVVDQTTPDHRMGGFRCVKVLVPGALPMTFGHWARRLNGLDRLLRPPAAQGQAAAPLTRADLNPHPHPFP</sequence>
<dbReference type="Pfam" id="PF02624">
    <property type="entry name" value="YcaO"/>
    <property type="match status" value="1"/>
</dbReference>
<feature type="compositionally biased region" description="Low complexity" evidence="1">
    <location>
        <begin position="597"/>
        <end position="608"/>
    </location>
</feature>
<dbReference type="PANTHER" id="PTHR37809:SF1">
    <property type="entry name" value="RIBOSOMAL PROTEIN S12 METHYLTHIOTRANSFERASE ACCESSORY FACTOR YCAO"/>
    <property type="match status" value="1"/>
</dbReference>
<dbReference type="NCBIfam" id="TIGR03604">
    <property type="entry name" value="TOMM_cyclo_SagD"/>
    <property type="match status" value="1"/>
</dbReference>
<accession>A0ABV3M144</accession>
<gene>
    <name evidence="3" type="ORF">AB0887_20730</name>
</gene>
<dbReference type="Gene3D" id="3.40.50.720">
    <property type="entry name" value="NAD(P)-binding Rossmann-like Domain"/>
    <property type="match status" value="1"/>
</dbReference>
<dbReference type="InterPro" id="IPR022291">
    <property type="entry name" value="Bacteriocin_synth_cyclodeHase"/>
</dbReference>
<comment type="caution">
    <text evidence="3">The sequence shown here is derived from an EMBL/GenBank/DDBJ whole genome shotgun (WGS) entry which is preliminary data.</text>
</comment>
<dbReference type="EMBL" id="JBEYRS010000008">
    <property type="protein sequence ID" value="MEW2364352.1"/>
    <property type="molecule type" value="Genomic_DNA"/>
</dbReference>
<keyword evidence="4" id="KW-1185">Reference proteome</keyword>
<organism evidence="3 4">
    <name type="scientific">Streptomyces huasconensis</name>
    <dbReference type="NCBI Taxonomy" id="1854574"/>
    <lineage>
        <taxon>Bacteria</taxon>
        <taxon>Bacillati</taxon>
        <taxon>Actinomycetota</taxon>
        <taxon>Actinomycetes</taxon>
        <taxon>Kitasatosporales</taxon>
        <taxon>Streptomycetaceae</taxon>
        <taxon>Streptomyces</taxon>
    </lineage>
</organism>
<evidence type="ECO:0000259" key="2">
    <source>
        <dbReference type="PROSITE" id="PS51664"/>
    </source>
</evidence>
<dbReference type="InterPro" id="IPR027624">
    <property type="entry name" value="TOMM_cyclo_SagD"/>
</dbReference>
<dbReference type="RefSeq" id="WP_359772071.1">
    <property type="nucleotide sequence ID" value="NZ_JBEYRR010000001.1"/>
</dbReference>
<feature type="domain" description="YcaO" evidence="2">
    <location>
        <begin position="227"/>
        <end position="618"/>
    </location>
</feature>
<dbReference type="Gene3D" id="3.30.1330.230">
    <property type="match status" value="1"/>
</dbReference>
<protein>
    <submittedName>
        <fullName evidence="3">TOMM leader peptide-binding protein</fullName>
    </submittedName>
</protein>
<dbReference type="Gene3D" id="3.30.160.660">
    <property type="match status" value="1"/>
</dbReference>
<dbReference type="NCBIfam" id="TIGR03882">
    <property type="entry name" value="cyclo_dehyd_2"/>
    <property type="match status" value="1"/>
</dbReference>
<evidence type="ECO:0000313" key="3">
    <source>
        <dbReference type="EMBL" id="MEW2364352.1"/>
    </source>
</evidence>
<dbReference type="Proteomes" id="UP001553843">
    <property type="component" value="Unassembled WGS sequence"/>
</dbReference>
<proteinExistence type="predicted"/>
<evidence type="ECO:0000313" key="4">
    <source>
        <dbReference type="Proteomes" id="UP001553843"/>
    </source>
</evidence>
<dbReference type="Gene3D" id="3.30.40.250">
    <property type="match status" value="1"/>
</dbReference>
<dbReference type="PANTHER" id="PTHR37809">
    <property type="entry name" value="RIBOSOMAL PROTEIN S12 METHYLTHIOTRANSFERASE ACCESSORY FACTOR YCAO"/>
    <property type="match status" value="1"/>
</dbReference>
<evidence type="ECO:0000256" key="1">
    <source>
        <dbReference type="SAM" id="MobiDB-lite"/>
    </source>
</evidence>
<dbReference type="InterPro" id="IPR003776">
    <property type="entry name" value="YcaO-like_dom"/>
</dbReference>
<name>A0ABV3M144_9ACTN</name>